<dbReference type="Proteomes" id="UP000594014">
    <property type="component" value="Chromosome"/>
</dbReference>
<reference evidence="1" key="1">
    <citation type="submission" date="2019-08" db="EMBL/GenBank/DDBJ databases">
        <title>Genome sequence of Clostridiales bacterium MT110.</title>
        <authorList>
            <person name="Cao J."/>
        </authorList>
    </citation>
    <scope>NUCLEOTIDE SEQUENCE</scope>
    <source>
        <strain evidence="1">MT110</strain>
    </source>
</reference>
<accession>A0ACD1AED6</accession>
<organism evidence="1 2">
    <name type="scientific">Anoxybacterium hadale</name>
    <dbReference type="NCBI Taxonomy" id="3408580"/>
    <lineage>
        <taxon>Bacteria</taxon>
        <taxon>Bacillati</taxon>
        <taxon>Bacillota</taxon>
        <taxon>Clostridia</taxon>
        <taxon>Peptostreptococcales</taxon>
        <taxon>Anaerovoracaceae</taxon>
        <taxon>Anoxybacterium</taxon>
    </lineage>
</organism>
<proteinExistence type="predicted"/>
<protein>
    <submittedName>
        <fullName evidence="1">DUF3787 domain-containing protein</fullName>
    </submittedName>
</protein>
<evidence type="ECO:0000313" key="2">
    <source>
        <dbReference type="Proteomes" id="UP000594014"/>
    </source>
</evidence>
<name>A0ACD1AED6_9FIRM</name>
<gene>
    <name evidence="1" type="ORF">FRZ06_16835</name>
</gene>
<sequence length="56" mass="6360">MTEQNLNERNRKTKVESHVTAALFSNNGTYNELSGVYIPSEQEVALAKDFVDENEK</sequence>
<keyword evidence="2" id="KW-1185">Reference proteome</keyword>
<dbReference type="EMBL" id="CP042469">
    <property type="protein sequence ID" value="QOX64892.1"/>
    <property type="molecule type" value="Genomic_DNA"/>
</dbReference>
<evidence type="ECO:0000313" key="1">
    <source>
        <dbReference type="EMBL" id="QOX64892.1"/>
    </source>
</evidence>